<comment type="caution">
    <text evidence="1">The sequence shown here is derived from an EMBL/GenBank/DDBJ whole genome shotgun (WGS) entry which is preliminary data.</text>
</comment>
<proteinExistence type="predicted"/>
<evidence type="ECO:0000313" key="1">
    <source>
        <dbReference type="EMBL" id="KAL2751622.1"/>
    </source>
</evidence>
<keyword evidence="2" id="KW-1185">Reference proteome</keyword>
<reference evidence="1 2" key="1">
    <citation type="journal article" date="2024" name="Ann. Entomol. Soc. Am.">
        <title>Genomic analyses of the southern and eastern yellowjacket wasps (Hymenoptera: Vespidae) reveal evolutionary signatures of social life.</title>
        <authorList>
            <person name="Catto M.A."/>
            <person name="Caine P.B."/>
            <person name="Orr S.E."/>
            <person name="Hunt B.G."/>
            <person name="Goodisman M.A.D."/>
        </authorList>
    </citation>
    <scope>NUCLEOTIDE SEQUENCE [LARGE SCALE GENOMIC DNA]</scope>
    <source>
        <strain evidence="1">232</strain>
        <tissue evidence="1">Head and thorax</tissue>
    </source>
</reference>
<name>A0ABD2D2R9_VESMC</name>
<accession>A0ABD2D2R9</accession>
<organism evidence="1 2">
    <name type="scientific">Vespula maculifrons</name>
    <name type="common">Eastern yellow jacket</name>
    <name type="synonym">Wasp</name>
    <dbReference type="NCBI Taxonomy" id="7453"/>
    <lineage>
        <taxon>Eukaryota</taxon>
        <taxon>Metazoa</taxon>
        <taxon>Ecdysozoa</taxon>
        <taxon>Arthropoda</taxon>
        <taxon>Hexapoda</taxon>
        <taxon>Insecta</taxon>
        <taxon>Pterygota</taxon>
        <taxon>Neoptera</taxon>
        <taxon>Endopterygota</taxon>
        <taxon>Hymenoptera</taxon>
        <taxon>Apocrita</taxon>
        <taxon>Aculeata</taxon>
        <taxon>Vespoidea</taxon>
        <taxon>Vespidae</taxon>
        <taxon>Vespinae</taxon>
        <taxon>Vespula</taxon>
    </lineage>
</organism>
<sequence length="66" mass="7812">NQLEKRYVIQFVLKENRGTKNRRNDLSLNVTETFGCVIKPFSFKNPECGLKFLNKYLERLECISID</sequence>
<dbReference type="Proteomes" id="UP001607303">
    <property type="component" value="Unassembled WGS sequence"/>
</dbReference>
<dbReference type="EMBL" id="JAYRBN010000002">
    <property type="protein sequence ID" value="KAL2751622.1"/>
    <property type="molecule type" value="Genomic_DNA"/>
</dbReference>
<feature type="non-terminal residue" evidence="1">
    <location>
        <position position="1"/>
    </location>
</feature>
<protein>
    <submittedName>
        <fullName evidence="1">Uncharacterized protein</fullName>
    </submittedName>
</protein>
<gene>
    <name evidence="1" type="ORF">V1477_000098</name>
</gene>
<evidence type="ECO:0000313" key="2">
    <source>
        <dbReference type="Proteomes" id="UP001607303"/>
    </source>
</evidence>
<dbReference type="AlphaFoldDB" id="A0ABD2D2R9"/>